<keyword evidence="2" id="KW-1185">Reference proteome</keyword>
<name>A0A254N6Z6_9BURK</name>
<dbReference type="Proteomes" id="UP000197446">
    <property type="component" value="Unassembled WGS sequence"/>
</dbReference>
<dbReference type="EMBL" id="NISI01000005">
    <property type="protein sequence ID" value="OWR03490.1"/>
    <property type="molecule type" value="Genomic_DNA"/>
</dbReference>
<proteinExistence type="predicted"/>
<evidence type="ECO:0000313" key="1">
    <source>
        <dbReference type="EMBL" id="OWR03490.1"/>
    </source>
</evidence>
<sequence length="260" mass="28515">MKAFAALTLPLILVSAARGDDFPRLEEALPRTVDIRSTYPVFDFDTDGCLPSAGIARDGRQNSGLKPTGSITGGCRAGNFLDLSNTLHRHACLRSGTDTYCGHFYALYFLKDQATVLGGGHRHDWEHAAVWTKNGVVTHAGYSAHGKLYNVEVAQLPPQYGHVKIVYHKDGVTTHAMRMAKAGEVAENGYGQFVTPTIISWYELRGDGLTNEQMRNKLNAYDYGSATIPLRDNNFLTNLNTYRPAGYPEFTAASLEASKP</sequence>
<organism evidence="1 2">
    <name type="scientific">Roseateles puraquae</name>
    <dbReference type="NCBI Taxonomy" id="431059"/>
    <lineage>
        <taxon>Bacteria</taxon>
        <taxon>Pseudomonadati</taxon>
        <taxon>Pseudomonadota</taxon>
        <taxon>Betaproteobacteria</taxon>
        <taxon>Burkholderiales</taxon>
        <taxon>Sphaerotilaceae</taxon>
        <taxon>Roseateles</taxon>
    </lineage>
</organism>
<protein>
    <submittedName>
        <fullName evidence="1">Sugar-binding protein</fullName>
    </submittedName>
</protein>
<dbReference type="RefSeq" id="WP_088483726.1">
    <property type="nucleotide sequence ID" value="NZ_NISI01000005.1"/>
</dbReference>
<dbReference type="InterPro" id="IPR008701">
    <property type="entry name" value="NPP1"/>
</dbReference>
<dbReference type="PIRSF" id="PIRSF029958">
    <property type="entry name" value="Necrosis-inducing_protein"/>
    <property type="match status" value="1"/>
</dbReference>
<dbReference type="AlphaFoldDB" id="A0A254N6Z6"/>
<accession>A0A254N6Z6</accession>
<dbReference type="PANTHER" id="PTHR33657:SF6">
    <property type="entry name" value="SECRETED PROTEIN"/>
    <property type="match status" value="1"/>
</dbReference>
<reference evidence="1 2" key="1">
    <citation type="journal article" date="2007" name="Int. J. Syst. Evol. Microbiol.">
        <title>Description of Pelomonas aquatica sp. nov. and Pelomonas puraquae sp. nov., isolated from industrial and haemodialysis water.</title>
        <authorList>
            <person name="Gomila M."/>
            <person name="Bowien B."/>
            <person name="Falsen E."/>
            <person name="Moore E.R."/>
            <person name="Lalucat J."/>
        </authorList>
    </citation>
    <scope>NUCLEOTIDE SEQUENCE [LARGE SCALE GENOMIC DNA]</scope>
    <source>
        <strain evidence="1 2">CCUG 52769</strain>
    </source>
</reference>
<evidence type="ECO:0000313" key="2">
    <source>
        <dbReference type="Proteomes" id="UP000197446"/>
    </source>
</evidence>
<dbReference type="OrthoDB" id="4274514at2"/>
<comment type="caution">
    <text evidence="1">The sequence shown here is derived from an EMBL/GenBank/DDBJ whole genome shotgun (WGS) entry which is preliminary data.</text>
</comment>
<gene>
    <name evidence="1" type="ORF">CDO81_13415</name>
</gene>
<dbReference type="PANTHER" id="PTHR33657">
    <property type="entry name" value="DOMAIN PROTEIN, PUTATIVE (AFU_ORTHOLOGUE AFUA_5G00600)-RELATED"/>
    <property type="match status" value="1"/>
</dbReference>
<dbReference type="Pfam" id="PF05630">
    <property type="entry name" value="NPP1"/>
    <property type="match status" value="1"/>
</dbReference>